<evidence type="ECO:0000313" key="1">
    <source>
        <dbReference type="EMBL" id="CAB4176762.1"/>
    </source>
</evidence>
<name>A0A6J5Q051_9CAUD</name>
<dbReference type="EMBL" id="LR797263">
    <property type="protein sequence ID" value="CAB4198770.1"/>
    <property type="molecule type" value="Genomic_DNA"/>
</dbReference>
<dbReference type="EMBL" id="LR797011">
    <property type="protein sequence ID" value="CAB4180920.1"/>
    <property type="molecule type" value="Genomic_DNA"/>
</dbReference>
<evidence type="ECO:0000313" key="2">
    <source>
        <dbReference type="EMBL" id="CAB4180920.1"/>
    </source>
</evidence>
<dbReference type="EMBL" id="LR798372">
    <property type="protein sequence ID" value="CAB5227318.1"/>
    <property type="molecule type" value="Genomic_DNA"/>
</dbReference>
<evidence type="ECO:0000313" key="4">
    <source>
        <dbReference type="EMBL" id="CAB4210999.1"/>
    </source>
</evidence>
<dbReference type="EMBL" id="LR797370">
    <property type="protein sequence ID" value="CAB4210999.1"/>
    <property type="molecule type" value="Genomic_DNA"/>
</dbReference>
<organism evidence="1">
    <name type="scientific">uncultured Caudovirales phage</name>
    <dbReference type="NCBI Taxonomy" id="2100421"/>
    <lineage>
        <taxon>Viruses</taxon>
        <taxon>Duplodnaviria</taxon>
        <taxon>Heunggongvirae</taxon>
        <taxon>Uroviricota</taxon>
        <taxon>Caudoviricetes</taxon>
        <taxon>Peduoviridae</taxon>
        <taxon>Maltschvirus</taxon>
        <taxon>Maltschvirus maltsch</taxon>
    </lineage>
</organism>
<evidence type="ECO:0000313" key="5">
    <source>
        <dbReference type="EMBL" id="CAB5227318.1"/>
    </source>
</evidence>
<sequence length="114" mass="13303">MGSEFNYFAIPYMTPEGDSGIMDCTPDNTELFRHSEQWKEVDHVFIRVDPVDRRLGAFVWRHVLGEEEFDDLSTKMVDSTNYPHHYRPYPAEGDLEQYEQDAVGVPDTLPEDFI</sequence>
<proteinExistence type="predicted"/>
<evidence type="ECO:0000313" key="3">
    <source>
        <dbReference type="EMBL" id="CAB4198770.1"/>
    </source>
</evidence>
<dbReference type="EMBL" id="LR796938">
    <property type="protein sequence ID" value="CAB4176762.1"/>
    <property type="molecule type" value="Genomic_DNA"/>
</dbReference>
<gene>
    <name evidence="2" type="ORF">UFOVP1075_5</name>
    <name evidence="3" type="ORF">UFOVP1312_61</name>
    <name evidence="4" type="ORF">UFOVP1426_61</name>
    <name evidence="5" type="ORF">UFOVP1522_26</name>
    <name evidence="1" type="ORF">UFOVP989_61</name>
</gene>
<reference evidence="1" key="1">
    <citation type="submission" date="2020-05" db="EMBL/GenBank/DDBJ databases">
        <authorList>
            <person name="Chiriac C."/>
            <person name="Salcher M."/>
            <person name="Ghai R."/>
            <person name="Kavagutti S V."/>
        </authorList>
    </citation>
    <scope>NUCLEOTIDE SEQUENCE</scope>
</reference>
<protein>
    <submittedName>
        <fullName evidence="1">Uncharacterized protein</fullName>
    </submittedName>
</protein>
<accession>A0A6J5Q051</accession>